<dbReference type="Proteomes" id="UP000324015">
    <property type="component" value="Chromosome"/>
</dbReference>
<evidence type="ECO:0000313" key="2">
    <source>
        <dbReference type="Proteomes" id="UP000324015"/>
    </source>
</evidence>
<organism evidence="1 2">
    <name type="scientific">Streptomyces venezuelae</name>
    <dbReference type="NCBI Taxonomy" id="54571"/>
    <lineage>
        <taxon>Bacteria</taxon>
        <taxon>Bacillati</taxon>
        <taxon>Actinomycetota</taxon>
        <taxon>Actinomycetes</taxon>
        <taxon>Kitasatosporales</taxon>
        <taxon>Streptomycetaceae</taxon>
        <taxon>Streptomyces</taxon>
    </lineage>
</organism>
<accession>A0A5P2CVQ9</accession>
<evidence type="ECO:0000313" key="1">
    <source>
        <dbReference type="EMBL" id="QES45201.1"/>
    </source>
</evidence>
<proteinExistence type="predicted"/>
<gene>
    <name evidence="1" type="ORF">DEJ49_33210</name>
</gene>
<sequence length="84" mass="9727">MIEVEGTYPIGDLVHEICDRLGLDPRRVARLDFEPNRFYAVMRADAYRTKVSLVKGRPEPYRYVDPETGDAALRTFVFRVTTHP</sequence>
<protein>
    <submittedName>
        <fullName evidence="1">Uncharacterized protein</fullName>
    </submittedName>
</protein>
<dbReference type="EMBL" id="CP029191">
    <property type="protein sequence ID" value="QES45201.1"/>
    <property type="molecule type" value="Genomic_DNA"/>
</dbReference>
<dbReference type="RefSeq" id="WP_150187513.1">
    <property type="nucleotide sequence ID" value="NZ_CP029191.1"/>
</dbReference>
<name>A0A5P2CVQ9_STRVZ</name>
<reference evidence="1 2" key="1">
    <citation type="submission" date="2018-05" db="EMBL/GenBank/DDBJ databases">
        <title>Streptomyces venezuelae.</title>
        <authorList>
            <person name="Kim W."/>
            <person name="Lee N."/>
            <person name="Cho B.-K."/>
        </authorList>
    </citation>
    <scope>NUCLEOTIDE SEQUENCE [LARGE SCALE GENOMIC DNA]</scope>
    <source>
        <strain evidence="1 2">ATCC 14585</strain>
    </source>
</reference>
<dbReference type="AlphaFoldDB" id="A0A5P2CVQ9"/>